<accession>A0A0M2P4D1</accession>
<evidence type="ECO:0000256" key="1">
    <source>
        <dbReference type="SAM" id="Phobius"/>
    </source>
</evidence>
<feature type="transmembrane region" description="Helical" evidence="1">
    <location>
        <begin position="30"/>
        <end position="60"/>
    </location>
</feature>
<evidence type="ECO:0008006" key="4">
    <source>
        <dbReference type="Google" id="ProtNLM"/>
    </source>
</evidence>
<dbReference type="Pfam" id="PF05656">
    <property type="entry name" value="DUF805"/>
    <property type="match status" value="1"/>
</dbReference>
<evidence type="ECO:0000313" key="3">
    <source>
        <dbReference type="Proteomes" id="UP000034455"/>
    </source>
</evidence>
<evidence type="ECO:0000313" key="2">
    <source>
        <dbReference type="EMBL" id="KKI65055.1"/>
    </source>
</evidence>
<dbReference type="GO" id="GO:0005886">
    <property type="term" value="C:plasma membrane"/>
    <property type="evidence" value="ECO:0007669"/>
    <property type="project" value="TreeGrafter"/>
</dbReference>
<keyword evidence="1" id="KW-0812">Transmembrane</keyword>
<organism evidence="2 3">
    <name type="scientific">Staphylococcus cohnii subsp. cohnii</name>
    <dbReference type="NCBI Taxonomy" id="74704"/>
    <lineage>
        <taxon>Bacteria</taxon>
        <taxon>Bacillati</taxon>
        <taxon>Bacillota</taxon>
        <taxon>Bacilli</taxon>
        <taxon>Bacillales</taxon>
        <taxon>Staphylococcaceae</taxon>
        <taxon>Staphylococcus</taxon>
        <taxon>Staphylococcus cohnii species complex</taxon>
    </lineage>
</organism>
<feature type="transmembrane region" description="Helical" evidence="1">
    <location>
        <begin position="136"/>
        <end position="159"/>
    </location>
</feature>
<dbReference type="PATRIC" id="fig|74704.6.peg.1741"/>
<dbReference type="InterPro" id="IPR008523">
    <property type="entry name" value="DUF805"/>
</dbReference>
<dbReference type="GeneID" id="58096770"/>
<keyword evidence="1" id="KW-0472">Membrane</keyword>
<protein>
    <recommendedName>
        <fullName evidence="4">DUF805 domain-containing protein</fullName>
    </recommendedName>
</protein>
<feature type="transmembrane region" description="Helical" evidence="1">
    <location>
        <begin position="108"/>
        <end position="130"/>
    </location>
</feature>
<comment type="caution">
    <text evidence="2">The sequence shown here is derived from an EMBL/GenBank/DDBJ whole genome shotgun (WGS) entry which is preliminary data.</text>
</comment>
<reference evidence="2 3" key="1">
    <citation type="submission" date="2015-03" db="EMBL/GenBank/DDBJ databases">
        <title>Genome Assembly of Staphylococcus cohnii subsp. cohnii strain G22B2.</title>
        <authorList>
            <person name="Nair G."/>
            <person name="Kaur G."/>
            <person name="Khatri I."/>
            <person name="Singh N.K."/>
            <person name="Sathyabama S."/>
            <person name="Maurya S.K."/>
            <person name="Subramanian S."/>
            <person name="Agrewala J.N."/>
            <person name="Mayilraj S."/>
        </authorList>
    </citation>
    <scope>NUCLEOTIDE SEQUENCE [LARGE SCALE GENOMIC DNA]</scope>
    <source>
        <strain evidence="2 3">G22B2</strain>
    </source>
</reference>
<feature type="transmembrane region" description="Helical" evidence="1">
    <location>
        <begin position="66"/>
        <end position="87"/>
    </location>
</feature>
<sequence length="192" mass="22326">MERKIGFGEALKLFWRNYFNFKGRARRSEYWYMVLWHMIFLVPAFVIYIIGLIALISAAASQSETVIMISVIFLIISVIYIAVYGLATLIPNWAIFIRRFHDTGRSMLLPLIYLGISVFSYIIFTVIAILDSDFNHMASVIFIVLIYAFYIGFGIYALVVSCLDSERKTNKYGPSHKYANQYTKIDDMYREQ</sequence>
<dbReference type="RefSeq" id="WP_019468885.1">
    <property type="nucleotide sequence ID" value="NZ_BKAS01000010.1"/>
</dbReference>
<dbReference type="EMBL" id="LAKJ01000003">
    <property type="protein sequence ID" value="KKI65055.1"/>
    <property type="molecule type" value="Genomic_DNA"/>
</dbReference>
<dbReference type="AlphaFoldDB" id="A0A0M2P4D1"/>
<dbReference type="PANTHER" id="PTHR34980:SF2">
    <property type="entry name" value="INNER MEMBRANE PROTEIN YHAH-RELATED"/>
    <property type="match status" value="1"/>
</dbReference>
<dbReference type="PANTHER" id="PTHR34980">
    <property type="entry name" value="INNER MEMBRANE PROTEIN-RELATED-RELATED"/>
    <property type="match status" value="1"/>
</dbReference>
<proteinExistence type="predicted"/>
<dbReference type="Proteomes" id="UP000034455">
    <property type="component" value="Unassembled WGS sequence"/>
</dbReference>
<name>A0A0M2P4D1_STACC</name>
<gene>
    <name evidence="2" type="ORF">UF66_1698</name>
</gene>
<keyword evidence="1" id="KW-1133">Transmembrane helix</keyword>